<dbReference type="PANTHER" id="PTHR21623:SF2">
    <property type="entry name" value="COILED-COIL DOMAIN-CONTAINING PROTEIN 33"/>
    <property type="match status" value="1"/>
</dbReference>
<dbReference type="Proteomes" id="UP000013827">
    <property type="component" value="Unassembled WGS sequence"/>
</dbReference>
<feature type="compositionally biased region" description="Low complexity" evidence="1">
    <location>
        <begin position="42"/>
        <end position="59"/>
    </location>
</feature>
<feature type="compositionally biased region" description="Polar residues" evidence="1">
    <location>
        <begin position="73"/>
        <end position="82"/>
    </location>
</feature>
<dbReference type="RefSeq" id="XP_005783782.1">
    <property type="nucleotide sequence ID" value="XM_005783725.1"/>
</dbReference>
<organism evidence="2 3">
    <name type="scientific">Emiliania huxleyi (strain CCMP1516)</name>
    <dbReference type="NCBI Taxonomy" id="280463"/>
    <lineage>
        <taxon>Eukaryota</taxon>
        <taxon>Haptista</taxon>
        <taxon>Haptophyta</taxon>
        <taxon>Prymnesiophyceae</taxon>
        <taxon>Isochrysidales</taxon>
        <taxon>Noelaerhabdaceae</taxon>
        <taxon>Emiliania</taxon>
    </lineage>
</organism>
<feature type="region of interest" description="Disordered" evidence="1">
    <location>
        <begin position="329"/>
        <end position="355"/>
    </location>
</feature>
<dbReference type="KEGG" id="ehx:EMIHUDRAFT_231933"/>
<dbReference type="PaxDb" id="2903-EOD31353"/>
<name>A0A0D3K6G8_EMIH1</name>
<feature type="compositionally biased region" description="Low complexity" evidence="1">
    <location>
        <begin position="1"/>
        <end position="15"/>
    </location>
</feature>
<reference evidence="2" key="2">
    <citation type="submission" date="2024-10" db="UniProtKB">
        <authorList>
            <consortium name="EnsemblProtists"/>
        </authorList>
    </citation>
    <scope>IDENTIFICATION</scope>
</reference>
<protein>
    <recommendedName>
        <fullName evidence="4">Lebercilin domain-containing protein</fullName>
    </recommendedName>
</protein>
<dbReference type="GeneID" id="17276626"/>
<reference evidence="3" key="1">
    <citation type="journal article" date="2013" name="Nature">
        <title>Pan genome of the phytoplankton Emiliania underpins its global distribution.</title>
        <authorList>
            <person name="Read B.A."/>
            <person name="Kegel J."/>
            <person name="Klute M.J."/>
            <person name="Kuo A."/>
            <person name="Lefebvre S.C."/>
            <person name="Maumus F."/>
            <person name="Mayer C."/>
            <person name="Miller J."/>
            <person name="Monier A."/>
            <person name="Salamov A."/>
            <person name="Young J."/>
            <person name="Aguilar M."/>
            <person name="Claverie J.M."/>
            <person name="Frickenhaus S."/>
            <person name="Gonzalez K."/>
            <person name="Herman E.K."/>
            <person name="Lin Y.C."/>
            <person name="Napier J."/>
            <person name="Ogata H."/>
            <person name="Sarno A.F."/>
            <person name="Shmutz J."/>
            <person name="Schroeder D."/>
            <person name="de Vargas C."/>
            <person name="Verret F."/>
            <person name="von Dassow P."/>
            <person name="Valentin K."/>
            <person name="Van de Peer Y."/>
            <person name="Wheeler G."/>
            <person name="Dacks J.B."/>
            <person name="Delwiche C.F."/>
            <person name="Dyhrman S.T."/>
            <person name="Glockner G."/>
            <person name="John U."/>
            <person name="Richards T."/>
            <person name="Worden A.Z."/>
            <person name="Zhang X."/>
            <person name="Grigoriev I.V."/>
            <person name="Allen A.E."/>
            <person name="Bidle K."/>
            <person name="Borodovsky M."/>
            <person name="Bowler C."/>
            <person name="Brownlee C."/>
            <person name="Cock J.M."/>
            <person name="Elias M."/>
            <person name="Gladyshev V.N."/>
            <person name="Groth M."/>
            <person name="Guda C."/>
            <person name="Hadaegh A."/>
            <person name="Iglesias-Rodriguez M.D."/>
            <person name="Jenkins J."/>
            <person name="Jones B.M."/>
            <person name="Lawson T."/>
            <person name="Leese F."/>
            <person name="Lindquist E."/>
            <person name="Lobanov A."/>
            <person name="Lomsadze A."/>
            <person name="Malik S.B."/>
            <person name="Marsh M.E."/>
            <person name="Mackinder L."/>
            <person name="Mock T."/>
            <person name="Mueller-Roeber B."/>
            <person name="Pagarete A."/>
            <person name="Parker M."/>
            <person name="Probert I."/>
            <person name="Quesneville H."/>
            <person name="Raines C."/>
            <person name="Rensing S.A."/>
            <person name="Riano-Pachon D.M."/>
            <person name="Richier S."/>
            <person name="Rokitta S."/>
            <person name="Shiraiwa Y."/>
            <person name="Soanes D.M."/>
            <person name="van der Giezen M."/>
            <person name="Wahlund T.M."/>
            <person name="Williams B."/>
            <person name="Wilson W."/>
            <person name="Wolfe G."/>
            <person name="Wurch L.L."/>
        </authorList>
    </citation>
    <scope>NUCLEOTIDE SEQUENCE</scope>
</reference>
<evidence type="ECO:0000313" key="3">
    <source>
        <dbReference type="Proteomes" id="UP000013827"/>
    </source>
</evidence>
<feature type="compositionally biased region" description="Pro residues" evidence="1">
    <location>
        <begin position="123"/>
        <end position="134"/>
    </location>
</feature>
<dbReference type="InterPro" id="IPR039889">
    <property type="entry name" value="CCD33"/>
</dbReference>
<sequence length="459" mass="48714">MPEAEAAPAAAAADEATPELDSAAEVAPEPPPPPQDERADEQIAASGPELPAAAALASAPPGPPKASADRSEAVSTDQQPSNEADVLAAKPASPQSPSPAETSEHDAGAPADAQPAAGAIAAPPVPAVLAPPAPAAMDESRKQALIDRLHREAGVQSSKIATQQHEIFEQRAITARLQSELEAVRAQVVERERYMERLANDATNVDHIDLAELQRRHRMLAAAYRADRRRLEATEEKLHGLGAALSSQEGLQAAYGQLKAAHTQQAHVVQQLQEERRGIAAKRSDDQRRVGKYRKTVQQQELIIQKLEGLLEAAMKDVRRAKAQETELGGLRSQLDKAQADATTAKAEAERQRDSIKDAVQDAPAFASEEQVKLLMRAERAERRSAAIEEEMTEMARSNAREIAALKVKLAERDSQLAGATGLGGSLGGSIGGSMLHEGALGLSGPLEDRIACPDDGDT</sequence>
<feature type="region of interest" description="Disordered" evidence="1">
    <location>
        <begin position="1"/>
        <end position="140"/>
    </location>
</feature>
<accession>A0A0D3K6G8</accession>
<evidence type="ECO:0000313" key="2">
    <source>
        <dbReference type="EnsemblProtists" id="EOD31353"/>
    </source>
</evidence>
<feature type="compositionally biased region" description="Low complexity" evidence="1">
    <location>
        <begin position="88"/>
        <end position="101"/>
    </location>
</feature>
<dbReference type="HOGENOM" id="CLU_596476_0_0_1"/>
<dbReference type="PANTHER" id="PTHR21623">
    <property type="entry name" value="SPERIOLIN-BINDING FACTOR"/>
    <property type="match status" value="1"/>
</dbReference>
<dbReference type="AlphaFoldDB" id="A0A0D3K6G8"/>
<dbReference type="GO" id="GO:0005777">
    <property type="term" value="C:peroxisome"/>
    <property type="evidence" value="ECO:0007669"/>
    <property type="project" value="TreeGrafter"/>
</dbReference>
<evidence type="ECO:0008006" key="4">
    <source>
        <dbReference type="Google" id="ProtNLM"/>
    </source>
</evidence>
<feature type="compositionally biased region" description="Low complexity" evidence="1">
    <location>
        <begin position="108"/>
        <end position="122"/>
    </location>
</feature>
<feature type="region of interest" description="Disordered" evidence="1">
    <location>
        <begin position="439"/>
        <end position="459"/>
    </location>
</feature>
<keyword evidence="3" id="KW-1185">Reference proteome</keyword>
<proteinExistence type="predicted"/>
<dbReference type="EnsemblProtists" id="EOD31353">
    <property type="protein sequence ID" value="EOD31353"/>
    <property type="gene ID" value="EMIHUDRAFT_231933"/>
</dbReference>
<evidence type="ECO:0000256" key="1">
    <source>
        <dbReference type="SAM" id="MobiDB-lite"/>
    </source>
</evidence>